<feature type="region of interest" description="Disordered" evidence="1">
    <location>
        <begin position="92"/>
        <end position="136"/>
    </location>
</feature>
<evidence type="ECO:0000313" key="3">
    <source>
        <dbReference type="EMBL" id="OOS25408.1"/>
    </source>
</evidence>
<sequence>MPNPPSHAKTPDQTADRSVWTLPILASVLGHAIILVAIGAPIISPPQTDTGIQTTLASQEQFAAASQALKAHHDAKQSTTAITPVDQALIQAQSQRTYDQPRVRHSSTQIANSQPSLFEPSFDPMLSNDTISEPSNSIDGVFAEAESAAAGGAEPSRQPSRAEINSALASVRSRIESIWKRYPNQPNQTISFQVNLDDQGNVTGISFGGGHPDLRESVTASVHAAAPFTELAGIRNSIKMQFTTEQLISAPSSSDSADEF</sequence>
<dbReference type="Proteomes" id="UP000190683">
    <property type="component" value="Unassembled WGS sequence"/>
</dbReference>
<keyword evidence="2" id="KW-1133">Transmembrane helix</keyword>
<evidence type="ECO:0000256" key="1">
    <source>
        <dbReference type="SAM" id="MobiDB-lite"/>
    </source>
</evidence>
<dbReference type="SUPFAM" id="SSF74653">
    <property type="entry name" value="TolA/TonB C-terminal domain"/>
    <property type="match status" value="1"/>
</dbReference>
<protein>
    <recommendedName>
        <fullName evidence="5">TonB C-terminal domain-containing protein</fullName>
    </recommendedName>
</protein>
<keyword evidence="4" id="KW-1185">Reference proteome</keyword>
<dbReference type="AlphaFoldDB" id="A0A1T0CSP9"/>
<comment type="caution">
    <text evidence="3">The sequence shown here is derived from an EMBL/GenBank/DDBJ whole genome shotgun (WGS) entry which is preliminary data.</text>
</comment>
<proteinExistence type="predicted"/>
<evidence type="ECO:0000313" key="4">
    <source>
        <dbReference type="Proteomes" id="UP000190683"/>
    </source>
</evidence>
<dbReference type="EMBL" id="MUYV01000005">
    <property type="protein sequence ID" value="OOS25408.1"/>
    <property type="molecule type" value="Genomic_DNA"/>
</dbReference>
<reference evidence="3 4" key="1">
    <citation type="submission" date="2017-02" db="EMBL/GenBank/DDBJ databases">
        <title>Draft genome sequence of Moraxella porci CCUG 54912T type strain.</title>
        <authorList>
            <person name="Salva-Serra F."/>
            <person name="Engstrom-Jakobsson H."/>
            <person name="Thorell K."/>
            <person name="Jaen-Luchoro D."/>
            <person name="Gonzales-Siles L."/>
            <person name="Karlsson R."/>
            <person name="Yazdan S."/>
            <person name="Boulund F."/>
            <person name="Johnning A."/>
            <person name="Engstrand L."/>
            <person name="Kristiansson E."/>
            <person name="Moore E."/>
        </authorList>
    </citation>
    <scope>NUCLEOTIDE SEQUENCE [LARGE SCALE GENOMIC DNA]</scope>
    <source>
        <strain evidence="3 4">CCUG 54912</strain>
    </source>
</reference>
<evidence type="ECO:0000256" key="2">
    <source>
        <dbReference type="SAM" id="Phobius"/>
    </source>
</evidence>
<organism evidence="3 4">
    <name type="scientific">Moraxella porci DSM 25326</name>
    <dbReference type="NCBI Taxonomy" id="573983"/>
    <lineage>
        <taxon>Bacteria</taxon>
        <taxon>Pseudomonadati</taxon>
        <taxon>Pseudomonadota</taxon>
        <taxon>Gammaproteobacteria</taxon>
        <taxon>Moraxellales</taxon>
        <taxon>Moraxellaceae</taxon>
        <taxon>Moraxella</taxon>
    </lineage>
</organism>
<feature type="transmembrane region" description="Helical" evidence="2">
    <location>
        <begin position="20"/>
        <end position="43"/>
    </location>
</feature>
<dbReference type="STRING" id="573983.B0681_05185"/>
<name>A0A1T0CSP9_9GAMM</name>
<accession>A0A1T0CSP9</accession>
<dbReference type="Gene3D" id="3.30.1150.10">
    <property type="match status" value="1"/>
</dbReference>
<evidence type="ECO:0008006" key="5">
    <source>
        <dbReference type="Google" id="ProtNLM"/>
    </source>
</evidence>
<dbReference type="RefSeq" id="WP_078317682.1">
    <property type="nucleotide sequence ID" value="NZ_MUYV01000005.1"/>
</dbReference>
<keyword evidence="2" id="KW-0472">Membrane</keyword>
<feature type="compositionally biased region" description="Polar residues" evidence="1">
    <location>
        <begin position="106"/>
        <end position="116"/>
    </location>
</feature>
<gene>
    <name evidence="3" type="ORF">B0681_05185</name>
</gene>
<keyword evidence="2" id="KW-0812">Transmembrane</keyword>
<feature type="compositionally biased region" description="Polar residues" evidence="1">
    <location>
        <begin position="127"/>
        <end position="136"/>
    </location>
</feature>